<proteinExistence type="predicted"/>
<dbReference type="NCBIfam" id="TIGR02666">
    <property type="entry name" value="moaA"/>
    <property type="match status" value="1"/>
</dbReference>
<dbReference type="CDD" id="cd21117">
    <property type="entry name" value="Twitch_MoaA"/>
    <property type="match status" value="1"/>
</dbReference>
<dbReference type="SFLD" id="SFLDG01386">
    <property type="entry name" value="main_SPASM_domain-containing"/>
    <property type="match status" value="1"/>
</dbReference>
<keyword evidence="8" id="KW-0342">GTP-binding</keyword>
<sequence length="349" mass="37385">MNPALIDPLGRRHTQLRLSLTERCTLRCTYCMPAEGLDWTPNRLLLTTDELERVAALFVGMGVNKVRLTGGEPLARKDAVEVARRIGAMGGVQGLAMTTNGLALEKHLPALDEAGVTQITLSLDTLRDDRFRTLTRRDGLDRVLGAMEAALARGYGVGTGRPLKINVVVLRNEEASGGSVGNDDEVQDLAALALRYPVEVRFIEWMPFAGLGWEKSALVPWTETHARIEDAHGPLAPREDAPDSTSRTFTFARGGPGRVGFIASMSAPFCRGCTRLRVTADGALKVCLFGSAEVSLRDAMREGATDDDLRALVAGAVARKKPAHDGQTISLDALASGANANRSMIAIGG</sequence>
<comment type="caution">
    <text evidence="12">The sequence shown here is derived from an EMBL/GenBank/DDBJ whole genome shotgun (WGS) entry which is preliminary data.</text>
</comment>
<evidence type="ECO:0000313" key="13">
    <source>
        <dbReference type="Proteomes" id="UP000216446"/>
    </source>
</evidence>
<dbReference type="Pfam" id="PF06463">
    <property type="entry name" value="Mob_synth_C"/>
    <property type="match status" value="1"/>
</dbReference>
<dbReference type="GO" id="GO:0046872">
    <property type="term" value="F:metal ion binding"/>
    <property type="evidence" value="ECO:0007669"/>
    <property type="project" value="UniProtKB-KW"/>
</dbReference>
<dbReference type="InterPro" id="IPR050105">
    <property type="entry name" value="MoCo_biosynth_MoaA/MoaC"/>
</dbReference>
<dbReference type="GO" id="GO:0061799">
    <property type="term" value="F:cyclic pyranopterin monophosphate synthase activity"/>
    <property type="evidence" value="ECO:0007669"/>
    <property type="project" value="TreeGrafter"/>
</dbReference>
<keyword evidence="4" id="KW-0479">Metal-binding</keyword>
<dbReference type="InterPro" id="IPR007197">
    <property type="entry name" value="rSAM"/>
</dbReference>
<dbReference type="SMART" id="SM00729">
    <property type="entry name" value="Elp3"/>
    <property type="match status" value="1"/>
</dbReference>
<dbReference type="InterPro" id="IPR006638">
    <property type="entry name" value="Elp3/MiaA/NifB-like_rSAM"/>
</dbReference>
<dbReference type="Gene3D" id="3.20.20.70">
    <property type="entry name" value="Aldolase class I"/>
    <property type="match status" value="1"/>
</dbReference>
<gene>
    <name evidence="12" type="ORF">BSZ36_13390</name>
</gene>
<evidence type="ECO:0000313" key="12">
    <source>
        <dbReference type="EMBL" id="OZC03892.1"/>
    </source>
</evidence>
<evidence type="ECO:0000256" key="2">
    <source>
        <dbReference type="ARBA" id="ARBA00022485"/>
    </source>
</evidence>
<evidence type="ECO:0000256" key="8">
    <source>
        <dbReference type="ARBA" id="ARBA00023134"/>
    </source>
</evidence>
<evidence type="ECO:0000256" key="9">
    <source>
        <dbReference type="ARBA" id="ARBA00023150"/>
    </source>
</evidence>
<dbReference type="EMBL" id="MQWB01000001">
    <property type="protein sequence ID" value="OZC03892.1"/>
    <property type="molecule type" value="Genomic_DNA"/>
</dbReference>
<keyword evidence="10" id="KW-0456">Lyase</keyword>
<evidence type="ECO:0000256" key="3">
    <source>
        <dbReference type="ARBA" id="ARBA00022691"/>
    </source>
</evidence>
<evidence type="ECO:0000256" key="10">
    <source>
        <dbReference type="ARBA" id="ARBA00023239"/>
    </source>
</evidence>
<dbReference type="PROSITE" id="PS51918">
    <property type="entry name" value="RADICAL_SAM"/>
    <property type="match status" value="1"/>
</dbReference>
<comment type="cofactor">
    <cofactor evidence="1">
        <name>[4Fe-4S] cluster</name>
        <dbReference type="ChEBI" id="CHEBI:49883"/>
    </cofactor>
</comment>
<evidence type="ECO:0000259" key="11">
    <source>
        <dbReference type="PROSITE" id="PS51918"/>
    </source>
</evidence>
<dbReference type="AlphaFoldDB" id="A0A259U1N4"/>
<evidence type="ECO:0000256" key="4">
    <source>
        <dbReference type="ARBA" id="ARBA00022723"/>
    </source>
</evidence>
<dbReference type="PANTHER" id="PTHR22960:SF0">
    <property type="entry name" value="MOLYBDENUM COFACTOR BIOSYNTHESIS PROTEIN 1"/>
    <property type="match status" value="1"/>
</dbReference>
<dbReference type="CDD" id="cd01335">
    <property type="entry name" value="Radical_SAM"/>
    <property type="match status" value="1"/>
</dbReference>
<dbReference type="GO" id="GO:0061798">
    <property type="term" value="F:GTP 3',8'-cyclase activity"/>
    <property type="evidence" value="ECO:0007669"/>
    <property type="project" value="TreeGrafter"/>
</dbReference>
<dbReference type="InterPro" id="IPR040064">
    <property type="entry name" value="MoaA-like"/>
</dbReference>
<dbReference type="RefSeq" id="WP_094549762.1">
    <property type="nucleotide sequence ID" value="NZ_MQWB01000001.1"/>
</dbReference>
<dbReference type="OrthoDB" id="9763993at2"/>
<evidence type="ECO:0000256" key="6">
    <source>
        <dbReference type="ARBA" id="ARBA00023004"/>
    </source>
</evidence>
<dbReference type="InterPro" id="IPR013483">
    <property type="entry name" value="MoaA"/>
</dbReference>
<keyword evidence="6" id="KW-0408">Iron</keyword>
<feature type="domain" description="Radical SAM core" evidence="11">
    <location>
        <begin position="8"/>
        <end position="235"/>
    </location>
</feature>
<name>A0A259U1N4_9BACT</name>
<keyword evidence="3" id="KW-0949">S-adenosyl-L-methionine</keyword>
<keyword evidence="2" id="KW-0004">4Fe-4S</keyword>
<dbReference type="FunCoup" id="A0A259U1N4">
    <property type="interactions" value="403"/>
</dbReference>
<dbReference type="GO" id="GO:0005525">
    <property type="term" value="F:GTP binding"/>
    <property type="evidence" value="ECO:0007669"/>
    <property type="project" value="UniProtKB-KW"/>
</dbReference>
<evidence type="ECO:0000256" key="7">
    <source>
        <dbReference type="ARBA" id="ARBA00023014"/>
    </source>
</evidence>
<keyword evidence="7" id="KW-0411">Iron-sulfur</keyword>
<accession>A0A259U1N4</accession>
<dbReference type="Pfam" id="PF04055">
    <property type="entry name" value="Radical_SAM"/>
    <property type="match status" value="1"/>
</dbReference>
<evidence type="ECO:0000256" key="1">
    <source>
        <dbReference type="ARBA" id="ARBA00001966"/>
    </source>
</evidence>
<reference evidence="12 13" key="1">
    <citation type="submission" date="2016-11" db="EMBL/GenBank/DDBJ databases">
        <title>Study of marine rhodopsin-containing bacteria.</title>
        <authorList>
            <person name="Yoshizawa S."/>
            <person name="Kumagai Y."/>
            <person name="Kogure K."/>
        </authorList>
    </citation>
    <scope>NUCLEOTIDE SEQUENCE [LARGE SCALE GENOMIC DNA]</scope>
    <source>
        <strain evidence="12 13">SG-29</strain>
    </source>
</reference>
<dbReference type="Proteomes" id="UP000216446">
    <property type="component" value="Unassembled WGS sequence"/>
</dbReference>
<keyword evidence="5" id="KW-0547">Nucleotide-binding</keyword>
<dbReference type="GO" id="GO:0051539">
    <property type="term" value="F:4 iron, 4 sulfur cluster binding"/>
    <property type="evidence" value="ECO:0007669"/>
    <property type="project" value="UniProtKB-KW"/>
</dbReference>
<protein>
    <submittedName>
        <fullName evidence="12">Cyclic pyranopterin phosphate synthase MoaA</fullName>
    </submittedName>
</protein>
<dbReference type="InParanoid" id="A0A259U1N4"/>
<evidence type="ECO:0000256" key="5">
    <source>
        <dbReference type="ARBA" id="ARBA00022741"/>
    </source>
</evidence>
<dbReference type="SUPFAM" id="SSF102114">
    <property type="entry name" value="Radical SAM enzymes"/>
    <property type="match status" value="1"/>
</dbReference>
<keyword evidence="13" id="KW-1185">Reference proteome</keyword>
<dbReference type="SFLD" id="SFLDG01383">
    <property type="entry name" value="cyclic_pyranopterin_phosphate"/>
    <property type="match status" value="1"/>
</dbReference>
<keyword evidence="9" id="KW-0501">Molybdenum cofactor biosynthesis</keyword>
<dbReference type="GO" id="GO:0006777">
    <property type="term" value="P:Mo-molybdopterin cofactor biosynthetic process"/>
    <property type="evidence" value="ECO:0007669"/>
    <property type="project" value="UniProtKB-KW"/>
</dbReference>
<dbReference type="InterPro" id="IPR058240">
    <property type="entry name" value="rSAM_sf"/>
</dbReference>
<dbReference type="SFLD" id="SFLDS00029">
    <property type="entry name" value="Radical_SAM"/>
    <property type="match status" value="1"/>
</dbReference>
<dbReference type="SFLD" id="SFLDG01067">
    <property type="entry name" value="SPASM/twitch_domain_containing"/>
    <property type="match status" value="1"/>
</dbReference>
<dbReference type="PANTHER" id="PTHR22960">
    <property type="entry name" value="MOLYBDOPTERIN COFACTOR SYNTHESIS PROTEIN A"/>
    <property type="match status" value="1"/>
</dbReference>
<dbReference type="InterPro" id="IPR010505">
    <property type="entry name" value="MoaA_twitch"/>
</dbReference>
<organism evidence="12 13">
    <name type="scientific">Rubricoccus marinus</name>
    <dbReference type="NCBI Taxonomy" id="716817"/>
    <lineage>
        <taxon>Bacteria</taxon>
        <taxon>Pseudomonadati</taxon>
        <taxon>Rhodothermota</taxon>
        <taxon>Rhodothermia</taxon>
        <taxon>Rhodothermales</taxon>
        <taxon>Rubricoccaceae</taxon>
        <taxon>Rubricoccus</taxon>
    </lineage>
</organism>
<dbReference type="InterPro" id="IPR013785">
    <property type="entry name" value="Aldolase_TIM"/>
</dbReference>